<evidence type="ECO:0000313" key="3">
    <source>
        <dbReference type="WBParaSite" id="nRc.2.0.1.t35357-RA"/>
    </source>
</evidence>
<accession>A0A915K9H5</accession>
<evidence type="ECO:0000256" key="1">
    <source>
        <dbReference type="SAM" id="MobiDB-lite"/>
    </source>
</evidence>
<keyword evidence="2" id="KW-1185">Reference proteome</keyword>
<organism evidence="2 3">
    <name type="scientific">Romanomermis culicivorax</name>
    <name type="common">Nematode worm</name>
    <dbReference type="NCBI Taxonomy" id="13658"/>
    <lineage>
        <taxon>Eukaryota</taxon>
        <taxon>Metazoa</taxon>
        <taxon>Ecdysozoa</taxon>
        <taxon>Nematoda</taxon>
        <taxon>Enoplea</taxon>
        <taxon>Dorylaimia</taxon>
        <taxon>Mermithida</taxon>
        <taxon>Mermithoidea</taxon>
        <taxon>Mermithidae</taxon>
        <taxon>Romanomermis</taxon>
    </lineage>
</organism>
<dbReference type="AlphaFoldDB" id="A0A915K9H5"/>
<protein>
    <submittedName>
        <fullName evidence="3">Uncharacterized protein</fullName>
    </submittedName>
</protein>
<feature type="region of interest" description="Disordered" evidence="1">
    <location>
        <begin position="1"/>
        <end position="20"/>
    </location>
</feature>
<proteinExistence type="predicted"/>
<dbReference type="WBParaSite" id="nRc.2.0.1.t35357-RA">
    <property type="protein sequence ID" value="nRc.2.0.1.t35357-RA"/>
    <property type="gene ID" value="nRc.2.0.1.g35357"/>
</dbReference>
<reference evidence="3" key="1">
    <citation type="submission" date="2022-11" db="UniProtKB">
        <authorList>
            <consortium name="WormBaseParasite"/>
        </authorList>
    </citation>
    <scope>IDENTIFICATION</scope>
</reference>
<name>A0A915K9H5_ROMCU</name>
<evidence type="ECO:0000313" key="2">
    <source>
        <dbReference type="Proteomes" id="UP000887565"/>
    </source>
</evidence>
<dbReference type="Proteomes" id="UP000887565">
    <property type="component" value="Unplaced"/>
</dbReference>
<sequence length="76" mass="8854">MVSRFPGLSRAATGISGIPTIARPTRPSFEDFAHYHANDYYSFFEDINENFWDTFLKQTENKRYPHIIDVITSTHN</sequence>